<comment type="caution">
    <text evidence="1">The sequence shown here is derived from an EMBL/GenBank/DDBJ whole genome shotgun (WGS) entry which is preliminary data.</text>
</comment>
<proteinExistence type="predicted"/>
<name>A0A4U0NMI0_9ACTN</name>
<evidence type="ECO:0000313" key="1">
    <source>
        <dbReference type="EMBL" id="TJZ55619.1"/>
    </source>
</evidence>
<reference evidence="1 2" key="1">
    <citation type="submission" date="2019-04" db="EMBL/GenBank/DDBJ databases">
        <title>Streptomyces piniterrae sp. nov., a heliquinomycin-producing actinomycete isolated from rhizosphere soil of Pinus yunnanensis.</title>
        <authorList>
            <person name="Zhuang X."/>
            <person name="Zhao J."/>
        </authorList>
    </citation>
    <scope>NUCLEOTIDE SEQUENCE [LARGE SCALE GENOMIC DNA]</scope>
    <source>
        <strain evidence="2">jys28</strain>
    </source>
</reference>
<sequence length="385" mass="41901">MAHTYTYLFCDLVTDAVLAELPLSDVKYTTELNGIGTLSAFVPYTDDTIPLDPDTATRPSRTALYVDRDGVIVWAGIVWTRDDPTTTGRSIQAAEFMSYYQRRTVKTTLATDTSLITDTDYVPDGQRLYTDQRYLAWSLLRYANVQPYGEIGITVSNIAAESPTGINRVAAYYGYERPVIYDAIAALAAADDGFDFGVDVFWTQPANNDPPSRVKRARVWYPRRGRQSAAESGLVFSNGGPEPSILDYKWPENGVELATEVSALGAGNGEARLTSTAQATDLLAAGYPLLESVTTYSDVLEQSRIDGLARADVAARSQADVQPTFEVMADADPVFGSYSVGDVALFVIEPDQKTPAGRQQELRILSIETTATSGAERITLMCGAV</sequence>
<evidence type="ECO:0008006" key="3">
    <source>
        <dbReference type="Google" id="ProtNLM"/>
    </source>
</evidence>
<accession>A0A4U0NMI0</accession>
<dbReference type="Proteomes" id="UP000308697">
    <property type="component" value="Unassembled WGS sequence"/>
</dbReference>
<gene>
    <name evidence="1" type="ORF">FCH28_09785</name>
</gene>
<evidence type="ECO:0000313" key="2">
    <source>
        <dbReference type="Proteomes" id="UP000308697"/>
    </source>
</evidence>
<dbReference type="EMBL" id="SUMB01000003">
    <property type="protein sequence ID" value="TJZ55619.1"/>
    <property type="molecule type" value="Genomic_DNA"/>
</dbReference>
<dbReference type="AlphaFoldDB" id="A0A4U0NMI0"/>
<organism evidence="1 2">
    <name type="scientific">Streptomyces piniterrae</name>
    <dbReference type="NCBI Taxonomy" id="2571125"/>
    <lineage>
        <taxon>Bacteria</taxon>
        <taxon>Bacillati</taxon>
        <taxon>Actinomycetota</taxon>
        <taxon>Actinomycetes</taxon>
        <taxon>Kitasatosporales</taxon>
        <taxon>Streptomycetaceae</taxon>
        <taxon>Streptomyces</taxon>
    </lineage>
</organism>
<protein>
    <recommendedName>
        <fullName evidence="3">Minor tail protein</fullName>
    </recommendedName>
</protein>
<keyword evidence="2" id="KW-1185">Reference proteome</keyword>
<dbReference type="RefSeq" id="WP_136739396.1">
    <property type="nucleotide sequence ID" value="NZ_SUMB01000003.1"/>
</dbReference>
<dbReference type="OrthoDB" id="3515845at2"/>